<protein>
    <submittedName>
        <fullName evidence="2">Uncharacterized protein</fullName>
    </submittedName>
</protein>
<comment type="caution">
    <text evidence="2">The sequence shown here is derived from an EMBL/GenBank/DDBJ whole genome shotgun (WGS) entry which is preliminary data.</text>
</comment>
<reference evidence="2 3" key="1">
    <citation type="submission" date="2018-03" db="EMBL/GenBank/DDBJ databases">
        <title>Genomic Encyclopedia of Archaeal and Bacterial Type Strains, Phase II (KMG-II): from individual species to whole genera.</title>
        <authorList>
            <person name="Goeker M."/>
        </authorList>
    </citation>
    <scope>NUCLEOTIDE SEQUENCE [LARGE SCALE GENOMIC DNA]</scope>
    <source>
        <strain evidence="2 3">DSM 28354</strain>
    </source>
</reference>
<evidence type="ECO:0000313" key="2">
    <source>
        <dbReference type="EMBL" id="PRY29772.1"/>
    </source>
</evidence>
<keyword evidence="3" id="KW-1185">Reference proteome</keyword>
<dbReference type="RefSeq" id="WP_106140053.1">
    <property type="nucleotide sequence ID" value="NZ_PVTE01000025.1"/>
</dbReference>
<feature type="region of interest" description="Disordered" evidence="1">
    <location>
        <begin position="143"/>
        <end position="165"/>
    </location>
</feature>
<accession>A0A2T0S8P2</accession>
<feature type="compositionally biased region" description="Basic and acidic residues" evidence="1">
    <location>
        <begin position="151"/>
        <end position="160"/>
    </location>
</feature>
<organism evidence="2 3">
    <name type="scientific">Spirosoma oryzae</name>
    <dbReference type="NCBI Taxonomy" id="1469603"/>
    <lineage>
        <taxon>Bacteria</taxon>
        <taxon>Pseudomonadati</taxon>
        <taxon>Bacteroidota</taxon>
        <taxon>Cytophagia</taxon>
        <taxon>Cytophagales</taxon>
        <taxon>Cytophagaceae</taxon>
        <taxon>Spirosoma</taxon>
    </lineage>
</organism>
<gene>
    <name evidence="2" type="ORF">CLV58_12534</name>
</gene>
<name>A0A2T0S8P2_9BACT</name>
<sequence length="203" mass="21860">MENQTTFALPTAVSFFIGTKKDGSKVSIRFDKKGEIQQYGATATGAPIESVRPLKAGRWEFFKGGIKKYLADQCNLTAITSADLVSTKEYRTAFEKAAYGGMLSDYRKQAIDNADTIVDEIATLRQSNTIQNRLLGGLQRELSKPAKPKKEKAAKPEVVGKDGLTSTQRKAATAAAAAAKAAYFASQNIGFENGKPILTTAAK</sequence>
<dbReference type="Proteomes" id="UP000238375">
    <property type="component" value="Unassembled WGS sequence"/>
</dbReference>
<dbReference type="EMBL" id="PVTE01000025">
    <property type="protein sequence ID" value="PRY29772.1"/>
    <property type="molecule type" value="Genomic_DNA"/>
</dbReference>
<dbReference type="AlphaFoldDB" id="A0A2T0S8P2"/>
<proteinExistence type="predicted"/>
<evidence type="ECO:0000256" key="1">
    <source>
        <dbReference type="SAM" id="MobiDB-lite"/>
    </source>
</evidence>
<evidence type="ECO:0000313" key="3">
    <source>
        <dbReference type="Proteomes" id="UP000238375"/>
    </source>
</evidence>